<dbReference type="PANTHER" id="PTHR46072:SF4">
    <property type="entry name" value="AMIDASE C550.07-RELATED"/>
    <property type="match status" value="1"/>
</dbReference>
<reference evidence="8 9" key="1">
    <citation type="submission" date="2021-06" db="EMBL/GenBank/DDBJ databases">
        <title>Candida outbreak in Lebanon.</title>
        <authorList>
            <person name="Finianos M."/>
        </authorList>
    </citation>
    <scope>NUCLEOTIDE SEQUENCE [LARGE SCALE GENOMIC DNA]</scope>
    <source>
        <strain evidence="8">CA3LBN</strain>
    </source>
</reference>
<proteinExistence type="inferred from homology"/>
<dbReference type="Pfam" id="PF01425">
    <property type="entry name" value="Amidase"/>
    <property type="match status" value="1"/>
</dbReference>
<evidence type="ECO:0000313" key="9">
    <source>
        <dbReference type="Proteomes" id="UP000825434"/>
    </source>
</evidence>
<keyword evidence="4" id="KW-0378">Hydrolase</keyword>
<evidence type="ECO:0000256" key="4">
    <source>
        <dbReference type="ARBA" id="ARBA00022801"/>
    </source>
</evidence>
<accession>A0ABX8IAM6</accession>
<comment type="similarity">
    <text evidence="1">Belongs to the amidase family.</text>
</comment>
<keyword evidence="9" id="KW-1185">Reference proteome</keyword>
<evidence type="ECO:0000256" key="2">
    <source>
        <dbReference type="ARBA" id="ARBA00018706"/>
    </source>
</evidence>
<dbReference type="Gene3D" id="2.60.120.200">
    <property type="match status" value="1"/>
</dbReference>
<keyword evidence="6" id="KW-1133">Transmembrane helix</keyword>
<dbReference type="InterPro" id="IPR013320">
    <property type="entry name" value="ConA-like_dom_sf"/>
</dbReference>
<dbReference type="SUPFAM" id="SSF49899">
    <property type="entry name" value="Concanavalin A-like lectins/glucanases"/>
    <property type="match status" value="1"/>
</dbReference>
<evidence type="ECO:0000256" key="5">
    <source>
        <dbReference type="SAM" id="MobiDB-lite"/>
    </source>
</evidence>
<dbReference type="PANTHER" id="PTHR46072">
    <property type="entry name" value="AMIDASE-RELATED-RELATED"/>
    <property type="match status" value="1"/>
</dbReference>
<dbReference type="PROSITE" id="PS51328">
    <property type="entry name" value="L_LECTIN_LIKE"/>
    <property type="match status" value="1"/>
</dbReference>
<protein>
    <recommendedName>
        <fullName evidence="3">Polynucleotide 5'-hydroxyl-kinase GRC3</fullName>
    </recommendedName>
    <alternativeName>
        <fullName evidence="2">Polynucleotide 5'-hydroxyl-kinase grc3</fullName>
    </alternativeName>
</protein>
<sequence length="1562" mass="173880">MFGEYINNTEDPKKYESWVPKIKAYRERLQEGVKPEYSLPDYSLPSEEELERGIDARALAAKCLTGEEIEITSSSATDLVQRMATGQLTAVEVLKAFAKTATVAHQLTNCAMELFIDEGMKRAEELDAYFAEHGETVGPLHGLPVSMKEHYAFKGKIAHAGYVGKLDHVSDKDSAIVRDLYNSGAVFYVRTTEPQMLMHLCSNNNITGKCRNPCNTSLTPGGSSSGEGAIAAMNGSAFGIGSDIGGSIRGPAAFCGVWGLRPTTKRISLAGVANPYDDQSPDVVYPTLGPIGRNADDLSLCMKAIIDQNPWEKDPLVLPIPWKNVPEPEPKKLKIAVCYDDGFVRPTPPVLRALKTAKAKFEAAGVEVVEWKPLDVQKLVHTCYVSYNFDQNYGQKARLALSGEPVVHLSQKHLSFGLGDGPVSGLEVQRLVNIRDKYRCIYMDKMNEMGIDYILTPAYVSVAAKPETITYWGYTCLWNILDFPNVSFPSGLSVSSEDRVDKSFKPRNEVEEYEYSLYTGPDDFVNAPIGLQLTGRRYADESVIQAAKVLAEVMQDESTLTQRALDPKNAIFADSSILIGLNPGDHVTASGTYRLKVVKGSTLINSLHKIDSEQTYNVITNANEPLPVISGVDNPTPKDSILPSFPTVIEIQNYDTGLQNIDRIQAQLKDLYLSKPDPQYTFDVKEEGDNDTGGMRIDQSAFKAVTEVGHRLSNNSEVALVAGAAFSGKSTMAHLLLNYISTNRPMAFLDLDPNSGRFSPPGCLSLSVQSQPCFGVFTSNGDSNGKTLYYGHNSSTALPTYYMKCVRELKDYYESKLSKHPLIVNTPPGIKGLGRELLSQISALFKTSILVYLSQNGLPEAESFEDDFEVQDNPDDEVIADLTHTSLYKVHATRKKPRFSNYAHEIALLQYFHRMEGKYDFSFLVESPPQMVSYSRGDPHGVPYVVSLHQSIQKLNKENVEEYLEASVVALCAVELPQRLSSKTYPQIITTNDFVNLGHDVICLCVIHSISKDGHYLVYLPRNSTVTSRLRDETSKKRSLAFVRGDFGIPSGEFLAPQFEGRSIPYLVPVPLSKVGGVWNARKNLGRKNQRLLTAAAALLPEGMMAGDKVVSPGRQSLPNLFTVDSAASIEGWDVSGSLKLDAGRLAFEKGQGALWSKQPLANSVDEWTIETVFRNSESVETADHSFVDTNGLAFWLVQSQNTPNLKKDQTNFGGPAVFDGFQFLVNNKEKPGIKLYSGDGTKHIPNQLDNALGTCSFNYLDSMVPFTLRISYSTKKNWFKVQIDNNLCFKTDAISFKNLEQDFDFGVTGSVDGDSKEYWEILKLSVYNQLTEDAIDDHAILADGAVRVVTVTQQEEEPTYQPSFGRESLMERTRKWKEQMEKEQAQENQQQQKQQQQQQQQNQQPVRIEQPSVDLSEITQKLNNLESLIKQVGTSNNQPDPSILNQIVESQIQQIQVLEVLKDNYSKLEQLIQSQNNDIARSILNEFNNHRKELGDLGKHVQSLAASGNRQSESAFAYENDRVESFQRYSKWIMIFMIAALVIICVFVYRIRKDVKHSKLL</sequence>
<feature type="compositionally biased region" description="Low complexity" evidence="5">
    <location>
        <begin position="1387"/>
        <end position="1405"/>
    </location>
</feature>
<feature type="transmembrane region" description="Helical" evidence="6">
    <location>
        <begin position="1533"/>
        <end position="1552"/>
    </location>
</feature>
<evidence type="ECO:0000259" key="7">
    <source>
        <dbReference type="PROSITE" id="PS51328"/>
    </source>
</evidence>
<dbReference type="Gene3D" id="3.90.1300.10">
    <property type="entry name" value="Amidase signature (AS) domain"/>
    <property type="match status" value="1"/>
</dbReference>
<dbReference type="EMBL" id="CP076666">
    <property type="protein sequence ID" value="QWU90149.1"/>
    <property type="molecule type" value="Genomic_DNA"/>
</dbReference>
<dbReference type="Gene3D" id="3.40.50.300">
    <property type="entry name" value="P-loop containing nucleotide triphosphate hydrolases"/>
    <property type="match status" value="1"/>
</dbReference>
<dbReference type="InterPro" id="IPR023631">
    <property type="entry name" value="Amidase_dom"/>
</dbReference>
<feature type="region of interest" description="Disordered" evidence="5">
    <location>
        <begin position="1376"/>
        <end position="1409"/>
    </location>
</feature>
<keyword evidence="6" id="KW-0472">Membrane</keyword>
<dbReference type="Pfam" id="PF16575">
    <property type="entry name" value="CLP1_P"/>
    <property type="match status" value="1"/>
</dbReference>
<evidence type="ECO:0000256" key="1">
    <source>
        <dbReference type="ARBA" id="ARBA00009199"/>
    </source>
</evidence>
<dbReference type="SUPFAM" id="SSF75304">
    <property type="entry name" value="Amidase signature (AS) enzymes"/>
    <property type="match status" value="1"/>
</dbReference>
<evidence type="ECO:0000256" key="6">
    <source>
        <dbReference type="SAM" id="Phobius"/>
    </source>
</evidence>
<dbReference type="InterPro" id="IPR005052">
    <property type="entry name" value="Lectin_leg"/>
</dbReference>
<name>A0ABX8IAM6_9ASCO</name>
<gene>
    <name evidence="8" type="ORF">CA3LBN_004507</name>
</gene>
<evidence type="ECO:0000256" key="3">
    <source>
        <dbReference type="ARBA" id="ARBA00019824"/>
    </source>
</evidence>
<keyword evidence="6" id="KW-0812">Transmembrane</keyword>
<evidence type="ECO:0000313" key="8">
    <source>
        <dbReference type="EMBL" id="QWU90149.1"/>
    </source>
</evidence>
<organism evidence="8 9">
    <name type="scientific">Candidozyma haemuli</name>
    <dbReference type="NCBI Taxonomy" id="45357"/>
    <lineage>
        <taxon>Eukaryota</taxon>
        <taxon>Fungi</taxon>
        <taxon>Dikarya</taxon>
        <taxon>Ascomycota</taxon>
        <taxon>Saccharomycotina</taxon>
        <taxon>Pichiomycetes</taxon>
        <taxon>Metschnikowiaceae</taxon>
        <taxon>Candidozyma</taxon>
    </lineage>
</organism>
<dbReference type="InterPro" id="IPR032319">
    <property type="entry name" value="CLP1_P"/>
</dbReference>
<dbReference type="InterPro" id="IPR036928">
    <property type="entry name" value="AS_sf"/>
</dbReference>
<feature type="domain" description="L-type lectin-like" evidence="7">
    <location>
        <begin position="1108"/>
        <end position="1330"/>
    </location>
</feature>
<feature type="compositionally biased region" description="Basic and acidic residues" evidence="5">
    <location>
        <begin position="1376"/>
        <end position="1386"/>
    </location>
</feature>
<dbReference type="Proteomes" id="UP000825434">
    <property type="component" value="Chromosome 6"/>
</dbReference>
<dbReference type="InterPro" id="IPR027417">
    <property type="entry name" value="P-loop_NTPase"/>
</dbReference>